<proteinExistence type="predicted"/>
<evidence type="ECO:0000313" key="3">
    <source>
        <dbReference type="Proteomes" id="UP000324701"/>
    </source>
</evidence>
<feature type="transmembrane region" description="Helical" evidence="1">
    <location>
        <begin position="6"/>
        <end position="25"/>
    </location>
</feature>
<dbReference type="AlphaFoldDB" id="A0A5B1BWF3"/>
<keyword evidence="1" id="KW-0472">Membrane</keyword>
<dbReference type="Proteomes" id="UP000324701">
    <property type="component" value="Unassembled WGS sequence"/>
</dbReference>
<organism evidence="2 3">
    <name type="scientific">Mycobacterium simiae</name>
    <name type="common">Mycobacterium habana</name>
    <dbReference type="NCBI Taxonomy" id="1784"/>
    <lineage>
        <taxon>Bacteria</taxon>
        <taxon>Bacillati</taxon>
        <taxon>Actinomycetota</taxon>
        <taxon>Actinomycetes</taxon>
        <taxon>Mycobacteriales</taxon>
        <taxon>Mycobacteriaceae</taxon>
        <taxon>Mycobacterium</taxon>
        <taxon>Mycobacterium simiae complex</taxon>
    </lineage>
</organism>
<keyword evidence="1" id="KW-0812">Transmembrane</keyword>
<dbReference type="EMBL" id="VTZN01000012">
    <property type="protein sequence ID" value="KAA1251564.1"/>
    <property type="molecule type" value="Genomic_DNA"/>
</dbReference>
<dbReference type="OrthoDB" id="3425454at2"/>
<dbReference type="RefSeq" id="WP_149652657.1">
    <property type="nucleotide sequence ID" value="NZ_VTZN01000012.1"/>
</dbReference>
<name>A0A5B1BWF3_MYCSI</name>
<sequence>MSVAGFVLGLVATVLAVASLIWQFFGFRKRPEAKLTPVVGLLTPDGVVTSDAGNDARESLQNAAARFPEGRFVIGVKVVNTGRAPLHVASWAIRIGPNGTSLQPTRASGLEVPHDIPVGETAVLLTELQHVQRFVSAAEGAASQPPRIVLSVSSGARTYLTGPVAPGLLSLRSGSA</sequence>
<protein>
    <submittedName>
        <fullName evidence="2">Uncharacterized protein</fullName>
    </submittedName>
</protein>
<evidence type="ECO:0000256" key="1">
    <source>
        <dbReference type="SAM" id="Phobius"/>
    </source>
</evidence>
<gene>
    <name evidence="2" type="ORF">F0Q45_03810</name>
</gene>
<keyword evidence="3" id="KW-1185">Reference proteome</keyword>
<evidence type="ECO:0000313" key="2">
    <source>
        <dbReference type="EMBL" id="KAA1251564.1"/>
    </source>
</evidence>
<keyword evidence="1" id="KW-1133">Transmembrane helix</keyword>
<accession>A0A5B1BWF3</accession>
<reference evidence="2 3" key="1">
    <citation type="submission" date="2019-09" db="EMBL/GenBank/DDBJ databases">
        <title>Report of infection by Mycobacterium simiae a patient suffering from pulmonary tuberculosis.</title>
        <authorList>
            <person name="Mohanty P.S."/>
            <person name="Bansal A.K."/>
            <person name="Singh H."/>
            <person name="Sharma S."/>
            <person name="Patil S.A."/>
            <person name="Upadhaya P."/>
            <person name="Singh P.K."/>
            <person name="Kumar D."/>
            <person name="Kumar S."/>
            <person name="Singh R.K."/>
            <person name="Chaudhary B."/>
        </authorList>
    </citation>
    <scope>NUCLEOTIDE SEQUENCE [LARGE SCALE GENOMIC DNA]</scope>
    <source>
        <strain evidence="2 3">JAL-560-SIM</strain>
    </source>
</reference>
<comment type="caution">
    <text evidence="2">The sequence shown here is derived from an EMBL/GenBank/DDBJ whole genome shotgun (WGS) entry which is preliminary data.</text>
</comment>